<dbReference type="InterPro" id="IPR059120">
    <property type="entry name" value="Cullin-like_AB"/>
</dbReference>
<dbReference type="InterPro" id="IPR036317">
    <property type="entry name" value="Cullin_homology_sf"/>
</dbReference>
<accession>A0AAD4SRC0</accession>
<dbReference type="AlphaFoldDB" id="A0AAD4SRC0"/>
<comment type="caution">
    <text evidence="5">The sequence shown here is derived from an EMBL/GenBank/DDBJ whole genome shotgun (WGS) entry which is preliminary data.</text>
</comment>
<keyword evidence="6" id="KW-1185">Reference proteome</keyword>
<dbReference type="SUPFAM" id="SSF46785">
    <property type="entry name" value="Winged helix' DNA-binding domain"/>
    <property type="match status" value="1"/>
</dbReference>
<dbReference type="InterPro" id="IPR016158">
    <property type="entry name" value="Cullin_homology"/>
</dbReference>
<dbReference type="SMART" id="SM00182">
    <property type="entry name" value="CULLIN"/>
    <property type="match status" value="1"/>
</dbReference>
<dbReference type="Pfam" id="PF00888">
    <property type="entry name" value="Cullin"/>
    <property type="match status" value="1"/>
</dbReference>
<protein>
    <recommendedName>
        <fullName evidence="4">Cullin family profile domain-containing protein</fullName>
    </recommendedName>
</protein>
<dbReference type="GO" id="GO:0006511">
    <property type="term" value="P:ubiquitin-dependent protein catabolic process"/>
    <property type="evidence" value="ECO:0007669"/>
    <property type="project" value="InterPro"/>
</dbReference>
<evidence type="ECO:0000313" key="6">
    <source>
        <dbReference type="Proteomes" id="UP001202328"/>
    </source>
</evidence>
<feature type="domain" description="Cullin family profile" evidence="4">
    <location>
        <begin position="320"/>
        <end position="507"/>
    </location>
</feature>
<dbReference type="GO" id="GO:0031625">
    <property type="term" value="F:ubiquitin protein ligase binding"/>
    <property type="evidence" value="ECO:0007669"/>
    <property type="project" value="InterPro"/>
</dbReference>
<dbReference type="Pfam" id="PF10557">
    <property type="entry name" value="Cullin_Nedd8"/>
    <property type="match status" value="1"/>
</dbReference>
<reference evidence="5" key="1">
    <citation type="submission" date="2022-04" db="EMBL/GenBank/DDBJ databases">
        <title>A functionally conserved STORR gene fusion in Papaver species that diverged 16.8 million years ago.</title>
        <authorList>
            <person name="Catania T."/>
        </authorList>
    </citation>
    <scope>NUCLEOTIDE SEQUENCE</scope>
    <source>
        <strain evidence="5">S-188037</strain>
    </source>
</reference>
<dbReference type="SUPFAM" id="SSF75632">
    <property type="entry name" value="Cullin homology domain"/>
    <property type="match status" value="1"/>
</dbReference>
<dbReference type="PROSITE" id="PS50069">
    <property type="entry name" value="CULLIN_2"/>
    <property type="match status" value="1"/>
</dbReference>
<dbReference type="Gene3D" id="3.30.230.130">
    <property type="entry name" value="Cullin, Chain C, Domain 2"/>
    <property type="match status" value="1"/>
</dbReference>
<evidence type="ECO:0000313" key="5">
    <source>
        <dbReference type="EMBL" id="KAI3917635.1"/>
    </source>
</evidence>
<dbReference type="InterPro" id="IPR019559">
    <property type="entry name" value="Cullin_neddylation_domain"/>
</dbReference>
<comment type="similarity">
    <text evidence="1 2 3">Belongs to the cullin family.</text>
</comment>
<dbReference type="FunFam" id="1.10.10.10:FF:000503">
    <property type="entry name" value="Cullin-1"/>
    <property type="match status" value="1"/>
</dbReference>
<evidence type="ECO:0000259" key="4">
    <source>
        <dbReference type="PROSITE" id="PS50069"/>
    </source>
</evidence>
<dbReference type="SMART" id="SM00884">
    <property type="entry name" value="Cullin_Nedd8"/>
    <property type="match status" value="1"/>
</dbReference>
<dbReference type="InterPro" id="IPR036390">
    <property type="entry name" value="WH_DNA-bd_sf"/>
</dbReference>
<organism evidence="5 6">
    <name type="scientific">Papaver atlanticum</name>
    <dbReference type="NCBI Taxonomy" id="357466"/>
    <lineage>
        <taxon>Eukaryota</taxon>
        <taxon>Viridiplantae</taxon>
        <taxon>Streptophyta</taxon>
        <taxon>Embryophyta</taxon>
        <taxon>Tracheophyta</taxon>
        <taxon>Spermatophyta</taxon>
        <taxon>Magnoliopsida</taxon>
        <taxon>Ranunculales</taxon>
        <taxon>Papaveraceae</taxon>
        <taxon>Papaveroideae</taxon>
        <taxon>Papaver</taxon>
    </lineage>
</organism>
<dbReference type="InterPro" id="IPR001373">
    <property type="entry name" value="Cullin_N"/>
</dbReference>
<dbReference type="Pfam" id="PF26557">
    <property type="entry name" value="Cullin_AB"/>
    <property type="match status" value="1"/>
</dbReference>
<dbReference type="Gene3D" id="1.20.1310.10">
    <property type="entry name" value="Cullin Repeats"/>
    <property type="match status" value="3"/>
</dbReference>
<name>A0AAD4SRC0_9MAGN</name>
<dbReference type="InterPro" id="IPR036388">
    <property type="entry name" value="WH-like_DNA-bd_sf"/>
</dbReference>
<gene>
    <name evidence="5" type="ORF">MKW98_021397</name>
</gene>
<dbReference type="PANTHER" id="PTHR11932">
    <property type="entry name" value="CULLIN"/>
    <property type="match status" value="1"/>
</dbReference>
<dbReference type="SUPFAM" id="SSF74788">
    <property type="entry name" value="Cullin repeat-like"/>
    <property type="match status" value="1"/>
</dbReference>
<dbReference type="InterPro" id="IPR045093">
    <property type="entry name" value="Cullin"/>
</dbReference>
<evidence type="ECO:0000256" key="3">
    <source>
        <dbReference type="RuleBase" id="RU003829"/>
    </source>
</evidence>
<dbReference type="FunFam" id="1.20.1310.10:FF:000001">
    <property type="entry name" value="Cullin 3"/>
    <property type="match status" value="1"/>
</dbReference>
<dbReference type="Proteomes" id="UP001202328">
    <property type="component" value="Unassembled WGS sequence"/>
</dbReference>
<dbReference type="EMBL" id="JAJJMB010008983">
    <property type="protein sequence ID" value="KAI3917635.1"/>
    <property type="molecule type" value="Genomic_DNA"/>
</dbReference>
<evidence type="ECO:0000256" key="2">
    <source>
        <dbReference type="PROSITE-ProRule" id="PRU00330"/>
    </source>
</evidence>
<dbReference type="FunFam" id="1.20.1310.10:FF:000020">
    <property type="entry name" value="Cullin-1, putative"/>
    <property type="match status" value="1"/>
</dbReference>
<dbReference type="Gene3D" id="1.10.10.10">
    <property type="entry name" value="Winged helix-like DNA-binding domain superfamily/Winged helix DNA-binding domain"/>
    <property type="match status" value="1"/>
</dbReference>
<evidence type="ECO:0000256" key="1">
    <source>
        <dbReference type="ARBA" id="ARBA00006019"/>
    </source>
</evidence>
<dbReference type="InterPro" id="IPR016159">
    <property type="entry name" value="Cullin_repeat-like_dom_sf"/>
</dbReference>
<proteinExistence type="inferred from homology"/>
<sequence length="632" mass="73577">MPLNSRVLPAIQEKHDVFMLRELVNRWAYHYYIARRSLPNLNDAGKVHVKDVVIYLINQEREGDDIDRTMLKYAIDMFVLMGKQSGDFDFYVNDFEKAFLTDTADYYTRKASLWIQEDSCPEYMTKAEERLKREKDSVANYLHSSTEKKLLEKVQHHLLLNNAQQLFEKEHSGCHVLLRDDKTQDLERMYRLFSNIKNGLDPLSAAFKQHVTLEGMSLIQQADEAVTTKREDKAAVAMQEQAFVRRVIELHDKYNAYVTIFFKKDNLFHKALKEAFEVFCNKKVGNSLVAEFLSTFSDGILRKGGGNEKLGDFFILFLLDLFAEFCKKKLARRLLFDKNSADDDHERSFLSKLKQQCGAQFTSKMEGMVNDLEIARETQTNYEEYTNNNDYAHPGIDFNVTVLTAGFWPNYITIDLNLPTEMVQCVQSFKDFYQEKTNNRKLTYLYSMGSCNGIGKFQKKTIELIVSTHQAAVLVLFISSDKLSYSEIRAQLNLTDDDVVRLLHSLSCAKCKILAQEPNTRSISQKDSFAWNVEFTDKMRRIRIPLPPLDEKKKVIEDVDKDRRYVIDASIVRIMKARKVLQYNDLVTACVEQLSRMFKPDFKVIKKRIEDLISREFLEREEGSPNTFRYLA</sequence>